<keyword evidence="1" id="KW-0812">Transmembrane</keyword>
<keyword evidence="1" id="KW-0472">Membrane</keyword>
<dbReference type="EMBL" id="KK107151">
    <property type="protein sequence ID" value="EZA57267.1"/>
    <property type="molecule type" value="Genomic_DNA"/>
</dbReference>
<reference evidence="2 3" key="1">
    <citation type="journal article" date="2014" name="Curr. Biol.">
        <title>The genome of the clonal raider ant Cerapachys biroi.</title>
        <authorList>
            <person name="Oxley P.R."/>
            <person name="Ji L."/>
            <person name="Fetter-Pruneda I."/>
            <person name="McKenzie S.K."/>
            <person name="Li C."/>
            <person name="Hu H."/>
            <person name="Zhang G."/>
            <person name="Kronauer D.J."/>
        </authorList>
    </citation>
    <scope>NUCLEOTIDE SEQUENCE [LARGE SCALE GENOMIC DNA]</scope>
</reference>
<name>A0A026WMG7_OOCBI</name>
<accession>A0A026WMG7</accession>
<proteinExistence type="predicted"/>
<protein>
    <submittedName>
        <fullName evidence="2">Uncharacterized protein</fullName>
    </submittedName>
</protein>
<evidence type="ECO:0000313" key="2">
    <source>
        <dbReference type="EMBL" id="EZA57267.1"/>
    </source>
</evidence>
<sequence length="89" mass="9827">MSDSCATTPPPPPSGDYANVIINCQCSLFNDSSSRLLNTPNCCDVTKIVIQVHRCVSKLLIRRGGTACVMARLFFFIANVFLGRFRCPR</sequence>
<organism evidence="2 3">
    <name type="scientific">Ooceraea biroi</name>
    <name type="common">Clonal raider ant</name>
    <name type="synonym">Cerapachys biroi</name>
    <dbReference type="NCBI Taxonomy" id="2015173"/>
    <lineage>
        <taxon>Eukaryota</taxon>
        <taxon>Metazoa</taxon>
        <taxon>Ecdysozoa</taxon>
        <taxon>Arthropoda</taxon>
        <taxon>Hexapoda</taxon>
        <taxon>Insecta</taxon>
        <taxon>Pterygota</taxon>
        <taxon>Neoptera</taxon>
        <taxon>Endopterygota</taxon>
        <taxon>Hymenoptera</taxon>
        <taxon>Apocrita</taxon>
        <taxon>Aculeata</taxon>
        <taxon>Formicoidea</taxon>
        <taxon>Formicidae</taxon>
        <taxon>Dorylinae</taxon>
        <taxon>Ooceraea</taxon>
    </lineage>
</organism>
<dbReference type="AlphaFoldDB" id="A0A026WMG7"/>
<keyword evidence="3" id="KW-1185">Reference proteome</keyword>
<keyword evidence="1" id="KW-1133">Transmembrane helix</keyword>
<gene>
    <name evidence="2" type="ORF">X777_02518</name>
</gene>
<feature type="transmembrane region" description="Helical" evidence="1">
    <location>
        <begin position="64"/>
        <end position="82"/>
    </location>
</feature>
<evidence type="ECO:0000313" key="3">
    <source>
        <dbReference type="Proteomes" id="UP000053097"/>
    </source>
</evidence>
<evidence type="ECO:0000256" key="1">
    <source>
        <dbReference type="SAM" id="Phobius"/>
    </source>
</evidence>
<dbReference type="Proteomes" id="UP000053097">
    <property type="component" value="Unassembled WGS sequence"/>
</dbReference>